<accession>A0ABR0EW98</accession>
<dbReference type="Proteomes" id="UP001305779">
    <property type="component" value="Unassembled WGS sequence"/>
</dbReference>
<gene>
    <name evidence="1" type="ORF">PRZ48_003503</name>
</gene>
<keyword evidence="2" id="KW-1185">Reference proteome</keyword>
<dbReference type="PANTHER" id="PTHR47256">
    <property type="entry name" value="ZN(II)2CYS6 TRANSCRIPTION FACTOR (EUROFUNG)-RELATED"/>
    <property type="match status" value="1"/>
</dbReference>
<name>A0ABR0EW98_ZASCE</name>
<protein>
    <submittedName>
        <fullName evidence="1">Uncharacterized protein</fullName>
    </submittedName>
</protein>
<dbReference type="PANTHER" id="PTHR47256:SF1">
    <property type="entry name" value="ZN(II)2CYS6 TRANSCRIPTION FACTOR (EUROFUNG)"/>
    <property type="match status" value="1"/>
</dbReference>
<dbReference type="InterPro" id="IPR053187">
    <property type="entry name" value="Notoamide_regulator"/>
</dbReference>
<reference evidence="1 2" key="1">
    <citation type="journal article" date="2023" name="G3 (Bethesda)">
        <title>A chromosome-level genome assembly of Zasmidium syzygii isolated from banana leaves.</title>
        <authorList>
            <person name="van Westerhoven A.C."/>
            <person name="Mehrabi R."/>
            <person name="Talebi R."/>
            <person name="Steentjes M.B.F."/>
            <person name="Corcolon B."/>
            <person name="Chong P.A."/>
            <person name="Kema G.H.J."/>
            <person name="Seidl M.F."/>
        </authorList>
    </citation>
    <scope>NUCLEOTIDE SEQUENCE [LARGE SCALE GENOMIC DNA]</scope>
    <source>
        <strain evidence="1 2">P124</strain>
    </source>
</reference>
<organism evidence="1 2">
    <name type="scientific">Zasmidium cellare</name>
    <name type="common">Wine cellar mold</name>
    <name type="synonym">Racodium cellare</name>
    <dbReference type="NCBI Taxonomy" id="395010"/>
    <lineage>
        <taxon>Eukaryota</taxon>
        <taxon>Fungi</taxon>
        <taxon>Dikarya</taxon>
        <taxon>Ascomycota</taxon>
        <taxon>Pezizomycotina</taxon>
        <taxon>Dothideomycetes</taxon>
        <taxon>Dothideomycetidae</taxon>
        <taxon>Mycosphaerellales</taxon>
        <taxon>Mycosphaerellaceae</taxon>
        <taxon>Zasmidium</taxon>
    </lineage>
</organism>
<comment type="caution">
    <text evidence="1">The sequence shown here is derived from an EMBL/GenBank/DDBJ whole genome shotgun (WGS) entry which is preliminary data.</text>
</comment>
<evidence type="ECO:0000313" key="1">
    <source>
        <dbReference type="EMBL" id="KAK4505540.1"/>
    </source>
</evidence>
<dbReference type="EMBL" id="JAXOVC010000002">
    <property type="protein sequence ID" value="KAK4505540.1"/>
    <property type="molecule type" value="Genomic_DNA"/>
</dbReference>
<sequence>MAVALRLHGANSATPDELELFTPDSLMPGAELMDSLYSTYKSPPPYMGQTFVQYCYLLQINRGIMVAYLDEESSPAKSVPLAFAEDMYRRLLEWAGQLPESLAARDDMPHHAAVLHASFHSMVMELFRPFLFQRTKLARIPRPDTRPGDLFLSSSNRMVEIFRLYYTRYRDSSPIHTITWLIAPIYTAHIALRGTADTLQQRRLDFKMCIDALMALGVVLPMKEAIVRGTMGMAVLSGLMTLQESRLMLKEALKGERQAEMVGTTLTIDFQLAMEDPNGSSVDVFAKQYLAMGSSEA</sequence>
<dbReference type="CDD" id="cd12148">
    <property type="entry name" value="fungal_TF_MHR"/>
    <property type="match status" value="1"/>
</dbReference>
<proteinExistence type="predicted"/>
<evidence type="ECO:0000313" key="2">
    <source>
        <dbReference type="Proteomes" id="UP001305779"/>
    </source>
</evidence>